<proteinExistence type="predicted"/>
<dbReference type="Proteomes" id="UP000237466">
    <property type="component" value="Unassembled WGS sequence"/>
</dbReference>
<evidence type="ECO:0000313" key="3">
    <source>
        <dbReference type="EMBL" id="POB49374.1"/>
    </source>
</evidence>
<dbReference type="PANTHER" id="PTHR28008:SF1">
    <property type="entry name" value="DOMAIN PROTEIN, PUTATIVE (AFU_ORTHOLOGUE AFUA_3G10980)-RELATED"/>
    <property type="match status" value="1"/>
</dbReference>
<dbReference type="NCBIfam" id="NF037970">
    <property type="entry name" value="vanZ_1"/>
    <property type="match status" value="1"/>
</dbReference>
<feature type="transmembrane region" description="Helical" evidence="1">
    <location>
        <begin position="101"/>
        <end position="121"/>
    </location>
</feature>
<feature type="transmembrane region" description="Helical" evidence="1">
    <location>
        <begin position="21"/>
        <end position="39"/>
    </location>
</feature>
<dbReference type="RefSeq" id="WP_072605283.1">
    <property type="nucleotide sequence ID" value="NZ_CABMOC010000010.1"/>
</dbReference>
<keyword evidence="1" id="KW-1133">Transmembrane helix</keyword>
<sequence length="136" mass="15623">MRSPLFLFLLRENRYEKRYLLLIYASLIAFLSLRSSSGLQDWGDIPNLDKLQHFMAYSCFSLLAAVSVRHWWQRGVAALAILLFSGGIELAQAYVGRESSWFDLLANLSGIILGLLTYKLYCVYRSRNVKSIYSND</sequence>
<feature type="domain" description="VanZ-like" evidence="2">
    <location>
        <begin position="25"/>
        <end position="120"/>
    </location>
</feature>
<accession>A0A2S3R6Q5</accession>
<reference evidence="3 4" key="1">
    <citation type="journal article" date="2018" name="Front. Microbiol.">
        <title>Phylogeny of Vibrio vulnificus from the Analysis of the Core-Genome: Implications for Intra-Species Taxonomy.</title>
        <authorList>
            <person name="Roig F.J."/>
            <person name="Gonzalez-Candelas F."/>
            <person name="Sanjuan E."/>
            <person name="Fouz B."/>
            <person name="Feil E.J."/>
            <person name="Llorens C."/>
            <person name="Baker-Austin C."/>
            <person name="Oliver J.D."/>
            <person name="Danin-Poleg Y."/>
            <person name="Gibas C.J."/>
            <person name="Kashi Y."/>
            <person name="Gulig P.A."/>
            <person name="Morrison S.S."/>
            <person name="Amaro C."/>
        </authorList>
    </citation>
    <scope>NUCLEOTIDE SEQUENCE [LARGE SCALE GENOMIC DNA]</scope>
    <source>
        <strain evidence="3 4">CECT4608</strain>
    </source>
</reference>
<dbReference type="Pfam" id="PF04892">
    <property type="entry name" value="VanZ"/>
    <property type="match status" value="1"/>
</dbReference>
<keyword evidence="1" id="KW-0812">Transmembrane</keyword>
<feature type="transmembrane region" description="Helical" evidence="1">
    <location>
        <begin position="51"/>
        <end position="68"/>
    </location>
</feature>
<name>A0A2S3R6Q5_VIBVL</name>
<dbReference type="EMBL" id="PDGH01000036">
    <property type="protein sequence ID" value="POB49374.1"/>
    <property type="molecule type" value="Genomic_DNA"/>
</dbReference>
<protein>
    <submittedName>
        <fullName evidence="3">VanZ family protein</fullName>
    </submittedName>
</protein>
<dbReference type="InterPro" id="IPR006976">
    <property type="entry name" value="VanZ-like"/>
</dbReference>
<feature type="transmembrane region" description="Helical" evidence="1">
    <location>
        <begin position="75"/>
        <end position="95"/>
    </location>
</feature>
<evidence type="ECO:0000313" key="4">
    <source>
        <dbReference type="Proteomes" id="UP000237466"/>
    </source>
</evidence>
<comment type="caution">
    <text evidence="3">The sequence shown here is derived from an EMBL/GenBank/DDBJ whole genome shotgun (WGS) entry which is preliminary data.</text>
</comment>
<gene>
    <name evidence="3" type="ORF">CRN52_04135</name>
</gene>
<dbReference type="AlphaFoldDB" id="A0A2S3R6Q5"/>
<evidence type="ECO:0000256" key="1">
    <source>
        <dbReference type="SAM" id="Phobius"/>
    </source>
</evidence>
<organism evidence="3 4">
    <name type="scientific">Vibrio vulnificus</name>
    <dbReference type="NCBI Taxonomy" id="672"/>
    <lineage>
        <taxon>Bacteria</taxon>
        <taxon>Pseudomonadati</taxon>
        <taxon>Pseudomonadota</taxon>
        <taxon>Gammaproteobacteria</taxon>
        <taxon>Vibrionales</taxon>
        <taxon>Vibrionaceae</taxon>
        <taxon>Vibrio</taxon>
    </lineage>
</organism>
<keyword evidence="1" id="KW-0472">Membrane</keyword>
<evidence type="ECO:0000259" key="2">
    <source>
        <dbReference type="Pfam" id="PF04892"/>
    </source>
</evidence>
<dbReference type="PANTHER" id="PTHR28008">
    <property type="entry name" value="DOMAIN PROTEIN, PUTATIVE (AFU_ORTHOLOGUE AFUA_3G10980)-RELATED"/>
    <property type="match status" value="1"/>
</dbReference>